<name>A0ABU0ALL2_9BACI</name>
<keyword evidence="2" id="KW-0560">Oxidoreductase</keyword>
<feature type="domain" description="Aldehyde dehydrogenase" evidence="4">
    <location>
        <begin position="3"/>
        <end position="67"/>
    </location>
</feature>
<evidence type="ECO:0000259" key="4">
    <source>
        <dbReference type="Pfam" id="PF00171"/>
    </source>
</evidence>
<dbReference type="PANTHER" id="PTHR42986:SF1">
    <property type="entry name" value="BENZALDEHYDE DEHYDROGENASE YFMT"/>
    <property type="match status" value="1"/>
</dbReference>
<comment type="similarity">
    <text evidence="1">Belongs to the aldehyde dehydrogenase family.</text>
</comment>
<proteinExistence type="inferred from homology"/>
<accession>A0ABU0ALL2</accession>
<dbReference type="SUPFAM" id="SSF53720">
    <property type="entry name" value="ALDH-like"/>
    <property type="match status" value="1"/>
</dbReference>
<dbReference type="InterPro" id="IPR015590">
    <property type="entry name" value="Aldehyde_DH_dom"/>
</dbReference>
<keyword evidence="3" id="KW-0520">NAD</keyword>
<sequence length="83" mass="9242">MKTVESAIPDKMNKVFRIPLGVIASISPFNFPLYLSMRTIVPALALGNTIVHKADLQTVILAALLLQKHLKKLAFQEVYSNSY</sequence>
<dbReference type="EMBL" id="JAUSUB010000020">
    <property type="protein sequence ID" value="MDQ0272157.1"/>
    <property type="molecule type" value="Genomic_DNA"/>
</dbReference>
<dbReference type="Proteomes" id="UP001238088">
    <property type="component" value="Unassembled WGS sequence"/>
</dbReference>
<reference evidence="5 6" key="1">
    <citation type="submission" date="2023-07" db="EMBL/GenBank/DDBJ databases">
        <title>Genomic Encyclopedia of Type Strains, Phase IV (KMG-IV): sequencing the most valuable type-strain genomes for metagenomic binning, comparative biology and taxonomic classification.</title>
        <authorList>
            <person name="Goeker M."/>
        </authorList>
    </citation>
    <scope>NUCLEOTIDE SEQUENCE [LARGE SCALE GENOMIC DNA]</scope>
    <source>
        <strain evidence="5 6">DSM 23494</strain>
    </source>
</reference>
<evidence type="ECO:0000256" key="2">
    <source>
        <dbReference type="ARBA" id="ARBA00023002"/>
    </source>
</evidence>
<protein>
    <submittedName>
        <fullName evidence="5">Acyl-CoA reductase-like NAD-dependent aldehyde dehydrogenase</fullName>
    </submittedName>
</protein>
<organism evidence="5 6">
    <name type="scientific">Cytobacillus purgationiresistens</name>
    <dbReference type="NCBI Taxonomy" id="863449"/>
    <lineage>
        <taxon>Bacteria</taxon>
        <taxon>Bacillati</taxon>
        <taxon>Bacillota</taxon>
        <taxon>Bacilli</taxon>
        <taxon>Bacillales</taxon>
        <taxon>Bacillaceae</taxon>
        <taxon>Cytobacillus</taxon>
    </lineage>
</organism>
<comment type="caution">
    <text evidence="5">The sequence shown here is derived from an EMBL/GenBank/DDBJ whole genome shotgun (WGS) entry which is preliminary data.</text>
</comment>
<dbReference type="InterPro" id="IPR016162">
    <property type="entry name" value="Ald_DH_N"/>
</dbReference>
<gene>
    <name evidence="5" type="ORF">J2S17_004049</name>
</gene>
<dbReference type="Pfam" id="PF00171">
    <property type="entry name" value="Aldedh"/>
    <property type="match status" value="1"/>
</dbReference>
<evidence type="ECO:0000313" key="6">
    <source>
        <dbReference type="Proteomes" id="UP001238088"/>
    </source>
</evidence>
<dbReference type="InterPro" id="IPR016161">
    <property type="entry name" value="Ald_DH/histidinol_DH"/>
</dbReference>
<dbReference type="Gene3D" id="3.40.605.10">
    <property type="entry name" value="Aldehyde Dehydrogenase, Chain A, domain 1"/>
    <property type="match status" value="1"/>
</dbReference>
<dbReference type="PANTHER" id="PTHR42986">
    <property type="entry name" value="BENZALDEHYDE DEHYDROGENASE YFMT"/>
    <property type="match status" value="1"/>
</dbReference>
<keyword evidence="6" id="KW-1185">Reference proteome</keyword>
<evidence type="ECO:0000313" key="5">
    <source>
        <dbReference type="EMBL" id="MDQ0272157.1"/>
    </source>
</evidence>
<evidence type="ECO:0000256" key="1">
    <source>
        <dbReference type="ARBA" id="ARBA00009986"/>
    </source>
</evidence>
<evidence type="ECO:0000256" key="3">
    <source>
        <dbReference type="ARBA" id="ARBA00023027"/>
    </source>
</evidence>